<dbReference type="SUPFAM" id="SSF81383">
    <property type="entry name" value="F-box domain"/>
    <property type="match status" value="1"/>
</dbReference>
<accession>A0AAD7TZW5</accession>
<comment type="caution">
    <text evidence="3">The sequence shown here is derived from an EMBL/GenBank/DDBJ whole genome shotgun (WGS) entry which is preliminary data.</text>
</comment>
<dbReference type="EMBL" id="JAPEVG010000063">
    <property type="protein sequence ID" value="KAJ8488414.1"/>
    <property type="molecule type" value="Genomic_DNA"/>
</dbReference>
<feature type="domain" description="F-box" evidence="2">
    <location>
        <begin position="48"/>
        <end position="97"/>
    </location>
</feature>
<sequence length="522" mass="60156">MEVCTSLGLLAPGQKQAFALQQIEKYRREIEELHQRIHLLNIEANNDSLIFRMLPNELLMEIFRFLRPTERNEIRIVHVCSAWRTILRNTPEFWADLASIPDLVTAKTEDDWSCYLSCLALSSPRSLRLSLRGNRIPRMPEVHAYLPRITSLTLTFVDSQMSKHLPDLYEFFALGLPALEDLELTAYNVLFDAIADMHDHGHHYFSSDNKLPRLRTLRTHGIFFAAALACSSLRHVILVNEKPQYLGDRTYLEAHSYPVFVDALRRCSDLETLDIAYSLPRGEDPTGPPDYSQPPVHLGNLRTLTVSDETWHIRRFFEAVSFPSTTTITVRNLAPKWRSSFAEVLPRTRKLEVMSSLEDVALYLCNLSWTCCLRCFAGDTERFTIHTNWLYYVESFRLEELLEVFPLGPLLTVLDITLDDNMPIEDERWDQLLEEFNDIIALSLGNRSCRKLAEALARATSQQYPLPHLEELRVWHDGDEAEVEAERALLEGVVRLREAAGLKMERWGVKSSEDHWSVTVDS</sequence>
<dbReference type="Proteomes" id="UP001215151">
    <property type="component" value="Unassembled WGS sequence"/>
</dbReference>
<gene>
    <name evidence="3" type="ORF">ONZ51_g3556</name>
</gene>
<evidence type="ECO:0000256" key="1">
    <source>
        <dbReference type="SAM" id="Coils"/>
    </source>
</evidence>
<organism evidence="3 4">
    <name type="scientific">Trametes cubensis</name>
    <dbReference type="NCBI Taxonomy" id="1111947"/>
    <lineage>
        <taxon>Eukaryota</taxon>
        <taxon>Fungi</taxon>
        <taxon>Dikarya</taxon>
        <taxon>Basidiomycota</taxon>
        <taxon>Agaricomycotina</taxon>
        <taxon>Agaricomycetes</taxon>
        <taxon>Polyporales</taxon>
        <taxon>Polyporaceae</taxon>
        <taxon>Trametes</taxon>
    </lineage>
</organism>
<keyword evidence="4" id="KW-1185">Reference proteome</keyword>
<protein>
    <recommendedName>
        <fullName evidence="2">F-box domain-containing protein</fullName>
    </recommendedName>
</protein>
<feature type="coiled-coil region" evidence="1">
    <location>
        <begin position="16"/>
        <end position="43"/>
    </location>
</feature>
<dbReference type="InterPro" id="IPR032675">
    <property type="entry name" value="LRR_dom_sf"/>
</dbReference>
<dbReference type="Pfam" id="PF12937">
    <property type="entry name" value="F-box-like"/>
    <property type="match status" value="1"/>
</dbReference>
<proteinExistence type="predicted"/>
<dbReference type="PROSITE" id="PS50181">
    <property type="entry name" value="FBOX"/>
    <property type="match status" value="1"/>
</dbReference>
<name>A0AAD7TZW5_9APHY</name>
<evidence type="ECO:0000313" key="4">
    <source>
        <dbReference type="Proteomes" id="UP001215151"/>
    </source>
</evidence>
<dbReference type="InterPro" id="IPR001810">
    <property type="entry name" value="F-box_dom"/>
</dbReference>
<reference evidence="3" key="1">
    <citation type="submission" date="2022-11" db="EMBL/GenBank/DDBJ databases">
        <title>Genome Sequence of Cubamyces cubensis.</title>
        <authorList>
            <person name="Buettner E."/>
        </authorList>
    </citation>
    <scope>NUCLEOTIDE SEQUENCE</scope>
    <source>
        <strain evidence="3">MPL-01</strain>
    </source>
</reference>
<dbReference type="Gene3D" id="3.80.10.10">
    <property type="entry name" value="Ribonuclease Inhibitor"/>
    <property type="match status" value="1"/>
</dbReference>
<evidence type="ECO:0000259" key="2">
    <source>
        <dbReference type="PROSITE" id="PS50181"/>
    </source>
</evidence>
<keyword evidence="1" id="KW-0175">Coiled coil</keyword>
<dbReference type="AlphaFoldDB" id="A0AAD7TZW5"/>
<evidence type="ECO:0000313" key="3">
    <source>
        <dbReference type="EMBL" id="KAJ8488414.1"/>
    </source>
</evidence>
<dbReference type="Gene3D" id="1.20.1280.50">
    <property type="match status" value="1"/>
</dbReference>
<dbReference type="InterPro" id="IPR036047">
    <property type="entry name" value="F-box-like_dom_sf"/>
</dbReference>
<dbReference type="SUPFAM" id="SSF52047">
    <property type="entry name" value="RNI-like"/>
    <property type="match status" value="1"/>
</dbReference>